<feature type="region of interest" description="Disordered" evidence="1">
    <location>
        <begin position="42"/>
        <end position="64"/>
    </location>
</feature>
<keyword evidence="2" id="KW-0732">Signal</keyword>
<feature type="chain" id="PRO_5045723356" evidence="2">
    <location>
        <begin position="21"/>
        <end position="395"/>
    </location>
</feature>
<protein>
    <submittedName>
        <fullName evidence="4">Peptidoglycan DD-metalloendopeptidase family protein</fullName>
    </submittedName>
</protein>
<evidence type="ECO:0000256" key="1">
    <source>
        <dbReference type="SAM" id="MobiDB-lite"/>
    </source>
</evidence>
<feature type="signal peptide" evidence="2">
    <location>
        <begin position="1"/>
        <end position="20"/>
    </location>
</feature>
<dbReference type="PANTHER" id="PTHR21666:SF270">
    <property type="entry name" value="MUREIN HYDROLASE ACTIVATOR ENVC"/>
    <property type="match status" value="1"/>
</dbReference>
<comment type="caution">
    <text evidence="4">The sequence shown here is derived from an EMBL/GenBank/DDBJ whole genome shotgun (WGS) entry which is preliminary data.</text>
</comment>
<dbReference type="PANTHER" id="PTHR21666">
    <property type="entry name" value="PEPTIDASE-RELATED"/>
    <property type="match status" value="1"/>
</dbReference>
<evidence type="ECO:0000256" key="2">
    <source>
        <dbReference type="SAM" id="SignalP"/>
    </source>
</evidence>
<feature type="region of interest" description="Disordered" evidence="1">
    <location>
        <begin position="252"/>
        <end position="274"/>
    </location>
</feature>
<dbReference type="Pfam" id="PF01551">
    <property type="entry name" value="Peptidase_M23"/>
    <property type="match status" value="1"/>
</dbReference>
<evidence type="ECO:0000313" key="4">
    <source>
        <dbReference type="EMBL" id="MBW4331916.1"/>
    </source>
</evidence>
<sequence>MKGGRIIMAAGAAIALTSGAATMLRAQPSAPDNQQMRLATAKRDAEAARKRSTDLQRAADAERDQAARAKAEQAAVAERIKAAKLDIAAARARIAIIRQRLAARRGELAERQGPIARLIAALQAMARRPQFVALVQPGSTRDMVHVRAMLGTIMPVVKARTDAVRQEIAHVRTLRGQAALAVASLDESRDDLEQQRLAFTKLEARHRARSAELDRRAMFESDHAIALGERARDLVDQMQISRDEADTREALAALPGPLPRPDESDAGRDPREADRSPYLLAVVGQLKTGLGEVSANGVRSRGLTLATWPGAKVIAPAAGTVRYAGQFRSFGNVVIIDHGKGWTTAITGLGAISVHRGDTVRQGAAIGAAPQTDAPRITVELRRKDVPVDMTGLMG</sequence>
<dbReference type="InterPro" id="IPR016047">
    <property type="entry name" value="M23ase_b-sheet_dom"/>
</dbReference>
<name>A0ABS6XP14_9SPHN</name>
<evidence type="ECO:0000313" key="5">
    <source>
        <dbReference type="Proteomes" id="UP001197214"/>
    </source>
</evidence>
<dbReference type="InterPro" id="IPR050570">
    <property type="entry name" value="Cell_wall_metabolism_enzyme"/>
</dbReference>
<proteinExistence type="predicted"/>
<evidence type="ECO:0000259" key="3">
    <source>
        <dbReference type="Pfam" id="PF01551"/>
    </source>
</evidence>
<dbReference type="Proteomes" id="UP001197214">
    <property type="component" value="Unassembled WGS sequence"/>
</dbReference>
<feature type="compositionally biased region" description="Basic and acidic residues" evidence="1">
    <location>
        <begin position="260"/>
        <end position="274"/>
    </location>
</feature>
<reference evidence="4 5" key="1">
    <citation type="submission" date="2021-07" db="EMBL/GenBank/DDBJ databases">
        <title>Stakelama flava sp. nov., a novel endophytic bacterium isolated from branch of Kandelia candel.</title>
        <authorList>
            <person name="Tuo L."/>
        </authorList>
    </citation>
    <scope>NUCLEOTIDE SEQUENCE [LARGE SCALE GENOMIC DNA]</scope>
    <source>
        <strain evidence="4 5">CBK3Z-3</strain>
    </source>
</reference>
<accession>A0ABS6XP14</accession>
<feature type="domain" description="M23ase beta-sheet core" evidence="3">
    <location>
        <begin position="300"/>
        <end position="389"/>
    </location>
</feature>
<keyword evidence="5" id="KW-1185">Reference proteome</keyword>
<gene>
    <name evidence="4" type="ORF">KY084_13670</name>
</gene>
<organism evidence="4 5">
    <name type="scientific">Stakelama flava</name>
    <dbReference type="NCBI Taxonomy" id="2860338"/>
    <lineage>
        <taxon>Bacteria</taxon>
        <taxon>Pseudomonadati</taxon>
        <taxon>Pseudomonadota</taxon>
        <taxon>Alphaproteobacteria</taxon>
        <taxon>Sphingomonadales</taxon>
        <taxon>Sphingomonadaceae</taxon>
        <taxon>Stakelama</taxon>
    </lineage>
</organism>
<dbReference type="CDD" id="cd12797">
    <property type="entry name" value="M23_peptidase"/>
    <property type="match status" value="1"/>
</dbReference>
<dbReference type="EMBL" id="JAHWZX010000015">
    <property type="protein sequence ID" value="MBW4331916.1"/>
    <property type="molecule type" value="Genomic_DNA"/>
</dbReference>